<dbReference type="Proteomes" id="UP000186705">
    <property type="component" value="Unassembled WGS sequence"/>
</dbReference>
<dbReference type="Gene3D" id="1.10.3500.10">
    <property type="entry name" value="Tex N-terminal region-like"/>
    <property type="match status" value="1"/>
</dbReference>
<gene>
    <name evidence="2" type="ORF">BO225_04060</name>
</gene>
<dbReference type="GO" id="GO:0003735">
    <property type="term" value="F:structural constituent of ribosome"/>
    <property type="evidence" value="ECO:0007669"/>
    <property type="project" value="TreeGrafter"/>
</dbReference>
<dbReference type="InterPro" id="IPR050437">
    <property type="entry name" value="Ribos_protein_bS1-like"/>
</dbReference>
<dbReference type="PANTHER" id="PTHR10724:SF10">
    <property type="entry name" value="S1 RNA-BINDING DOMAIN-CONTAINING PROTEIN 1"/>
    <property type="match status" value="1"/>
</dbReference>
<dbReference type="RefSeq" id="WP_076341041.1">
    <property type="nucleotide sequence ID" value="NZ_CAPDDE010000019.1"/>
</dbReference>
<dbReference type="GeneID" id="78275123"/>
<dbReference type="Gene3D" id="3.30.420.140">
    <property type="entry name" value="YqgF/RNase H-like domain"/>
    <property type="match status" value="1"/>
</dbReference>
<dbReference type="AlphaFoldDB" id="A0A1U7NNS6"/>
<dbReference type="GO" id="GO:0003729">
    <property type="term" value="F:mRNA binding"/>
    <property type="evidence" value="ECO:0007669"/>
    <property type="project" value="TreeGrafter"/>
</dbReference>
<dbReference type="Pfam" id="PF09371">
    <property type="entry name" value="Tex_N"/>
    <property type="match status" value="1"/>
</dbReference>
<dbReference type="InterPro" id="IPR023319">
    <property type="entry name" value="Tex-like_HTH_dom_sf"/>
</dbReference>
<evidence type="ECO:0000313" key="2">
    <source>
        <dbReference type="EMBL" id="OLU46999.1"/>
    </source>
</evidence>
<dbReference type="PROSITE" id="PS50126">
    <property type="entry name" value="S1"/>
    <property type="match status" value="1"/>
</dbReference>
<dbReference type="OrthoDB" id="9804714at2"/>
<evidence type="ECO:0000313" key="3">
    <source>
        <dbReference type="Proteomes" id="UP000186705"/>
    </source>
</evidence>
<dbReference type="Gene3D" id="1.10.150.310">
    <property type="entry name" value="Tex RuvX-like domain-like"/>
    <property type="match status" value="1"/>
</dbReference>
<comment type="caution">
    <text evidence="2">The sequence shown here is derived from an EMBL/GenBank/DDBJ whole genome shotgun (WGS) entry which is preliminary data.</text>
</comment>
<proteinExistence type="predicted"/>
<dbReference type="InterPro" id="IPR018974">
    <property type="entry name" value="Tex-like_N"/>
</dbReference>
<dbReference type="InterPro" id="IPR044146">
    <property type="entry name" value="S1_Tex"/>
</dbReference>
<dbReference type="GO" id="GO:0006412">
    <property type="term" value="P:translation"/>
    <property type="evidence" value="ECO:0007669"/>
    <property type="project" value="TreeGrafter"/>
</dbReference>
<dbReference type="InterPro" id="IPR012337">
    <property type="entry name" value="RNaseH-like_sf"/>
</dbReference>
<dbReference type="InterPro" id="IPR023323">
    <property type="entry name" value="Tex-like_dom_sf"/>
</dbReference>
<dbReference type="InterPro" id="IPR006641">
    <property type="entry name" value="YqgF/RNaseH-like_dom"/>
</dbReference>
<accession>A0A1U7NNS6</accession>
<dbReference type="SMART" id="SM00316">
    <property type="entry name" value="S1"/>
    <property type="match status" value="1"/>
</dbReference>
<dbReference type="Pfam" id="PF22706">
    <property type="entry name" value="Tex_central_region"/>
    <property type="match status" value="1"/>
</dbReference>
<dbReference type="SUPFAM" id="SSF50249">
    <property type="entry name" value="Nucleic acid-binding proteins"/>
    <property type="match status" value="1"/>
</dbReference>
<dbReference type="Pfam" id="PF16921">
    <property type="entry name" value="Tex_YqgF"/>
    <property type="match status" value="1"/>
</dbReference>
<dbReference type="Pfam" id="PF17674">
    <property type="entry name" value="HHH_9"/>
    <property type="match status" value="1"/>
</dbReference>
<dbReference type="InterPro" id="IPR032639">
    <property type="entry name" value="Tex_YqgF"/>
</dbReference>
<dbReference type="SUPFAM" id="SSF158832">
    <property type="entry name" value="Tex N-terminal region-like"/>
    <property type="match status" value="1"/>
</dbReference>
<dbReference type="GO" id="GO:0005737">
    <property type="term" value="C:cytoplasm"/>
    <property type="evidence" value="ECO:0007669"/>
    <property type="project" value="UniProtKB-ARBA"/>
</dbReference>
<evidence type="ECO:0000259" key="1">
    <source>
        <dbReference type="PROSITE" id="PS50126"/>
    </source>
</evidence>
<dbReference type="Pfam" id="PF00575">
    <property type="entry name" value="S1"/>
    <property type="match status" value="1"/>
</dbReference>
<dbReference type="InterPro" id="IPR010994">
    <property type="entry name" value="RuvA_2-like"/>
</dbReference>
<reference evidence="2 3" key="1">
    <citation type="submission" date="2016-11" db="EMBL/GenBank/DDBJ databases">
        <title>Description of two novel members of the family Erysipelotrichaceae: Ileibacterium lipovorans gen. nov., sp. nov. and Dubosiella newyorkensis, gen. nov., sp. nov.</title>
        <authorList>
            <person name="Cox L.M."/>
            <person name="Sohn J."/>
            <person name="Tyrrell K.L."/>
            <person name="Citron D.M."/>
            <person name="Lawson P.A."/>
            <person name="Patel N.B."/>
            <person name="Iizumi T."/>
            <person name="Perez-Perez G.I."/>
            <person name="Goldstein E.J."/>
            <person name="Blaser M.J."/>
        </authorList>
    </citation>
    <scope>NUCLEOTIDE SEQUENCE [LARGE SCALE GENOMIC DNA]</scope>
    <source>
        <strain evidence="2 3">NYU-BL-A4</strain>
    </source>
</reference>
<keyword evidence="3" id="KW-1185">Reference proteome</keyword>
<sequence length="705" mass="79827">MQEILKILTNDLGLPSKNIQAVLDLLQEGATIPFIARYRKEKTGNMNEDQIKEIESQFSYQNNLMQRKEDVIRLIEEKGLLNEELRSKILNARKLVEVEDLYRPYKEKKKTKASEAIAKGLLPLAEAILSQKQTSLKDLVFAYSKLPAEEALEGAGYIIAEKISEDADLRAWIRDQILKYGSIASKIKKDAEDPKHTYEIYYDFSCRLKRLKHFQTLALNRGEKEKILNVHLEYDLDSIQRYASQRWIRSSSTAQPFLQDAIKDALKRLILRSIQREIRSMLSEEADDKAIQTFSINLEHLLLTRPFKKARVLGFDPAFRTGCKLAVLDENGNVLAIDVIYPTAPHNDFEGSKKKIVSLLKKYNVDLIAIGNGTASRESERFVSTVLKEFPSVKYVIVSEAGASVYSASKLAQEEFPDLSVEKRSAISIGRRIQDPLSELVKIEPKSIGVGEYQHDVNQKKLQEMLDFTTQKIVNQVGVPINTASKSILSYVSGLNKRAINALYAYKEKTPITSRKQIREIRGISDTTYEQCVGFLRIPESENILDRTGIHPESYALTQELLDRLGLDLKDRQERHFLRKLAIANIDQLALDLKSDPYTIQDIIKELSHPGRDVRETLEAPLLKSGILELKDLTIGMKLEGTVRNVVSFGAFVDIGLHEDGLVHISKLADRFVSDPNEIVHVGDIVSCTVIGIDPIKERVQLSLL</sequence>
<feature type="domain" description="S1 motif" evidence="1">
    <location>
        <begin position="636"/>
        <end position="705"/>
    </location>
</feature>
<dbReference type="InterPro" id="IPR012340">
    <property type="entry name" value="NA-bd_OB-fold"/>
</dbReference>
<dbReference type="InterPro" id="IPR055179">
    <property type="entry name" value="Tex-like_central_region"/>
</dbReference>
<dbReference type="InterPro" id="IPR037027">
    <property type="entry name" value="YqgF/RNaseH-like_dom_sf"/>
</dbReference>
<dbReference type="EMBL" id="MPKA01000056">
    <property type="protein sequence ID" value="OLU46999.1"/>
    <property type="molecule type" value="Genomic_DNA"/>
</dbReference>
<dbReference type="FunFam" id="1.10.10.650:FF:000001">
    <property type="entry name" value="S1 RNA-binding domain 1"/>
    <property type="match status" value="1"/>
</dbReference>
<dbReference type="STRING" id="1862672.BO225_04060"/>
<organism evidence="2 3">
    <name type="scientific">Dubosiella newyorkensis</name>
    <dbReference type="NCBI Taxonomy" id="1862672"/>
    <lineage>
        <taxon>Bacteria</taxon>
        <taxon>Bacillati</taxon>
        <taxon>Bacillota</taxon>
        <taxon>Erysipelotrichia</taxon>
        <taxon>Erysipelotrichales</taxon>
        <taxon>Erysipelotrichaceae</taxon>
        <taxon>Dubosiella</taxon>
    </lineage>
</organism>
<protein>
    <recommendedName>
        <fullName evidence="1">S1 motif domain-containing protein</fullName>
    </recommendedName>
</protein>
<name>A0A1U7NNS6_9FIRM</name>
<dbReference type="CDD" id="cd05685">
    <property type="entry name" value="S1_Tex"/>
    <property type="match status" value="1"/>
</dbReference>
<dbReference type="SUPFAM" id="SSF47781">
    <property type="entry name" value="RuvA domain 2-like"/>
    <property type="match status" value="2"/>
</dbReference>
<dbReference type="SMART" id="SM00732">
    <property type="entry name" value="YqgFc"/>
    <property type="match status" value="1"/>
</dbReference>
<dbReference type="Gene3D" id="1.10.10.650">
    <property type="entry name" value="RuvA domain 2-like"/>
    <property type="match status" value="1"/>
</dbReference>
<dbReference type="Pfam" id="PF12836">
    <property type="entry name" value="HHH_3"/>
    <property type="match status" value="1"/>
</dbReference>
<dbReference type="FunFam" id="3.30.420.140:FF:000001">
    <property type="entry name" value="RNA-binding transcriptional accessory protein"/>
    <property type="match status" value="1"/>
</dbReference>
<dbReference type="SUPFAM" id="SSF53098">
    <property type="entry name" value="Ribonuclease H-like"/>
    <property type="match status" value="1"/>
</dbReference>
<dbReference type="InterPro" id="IPR041692">
    <property type="entry name" value="HHH_9"/>
</dbReference>
<dbReference type="InterPro" id="IPR003029">
    <property type="entry name" value="S1_domain"/>
</dbReference>
<dbReference type="Gene3D" id="2.40.50.140">
    <property type="entry name" value="Nucleic acid-binding proteins"/>
    <property type="match status" value="1"/>
</dbReference>
<dbReference type="GO" id="GO:0006139">
    <property type="term" value="P:nucleobase-containing compound metabolic process"/>
    <property type="evidence" value="ECO:0007669"/>
    <property type="project" value="InterPro"/>
</dbReference>
<dbReference type="PANTHER" id="PTHR10724">
    <property type="entry name" value="30S RIBOSOMAL PROTEIN S1"/>
    <property type="match status" value="1"/>
</dbReference>
<dbReference type="FunFam" id="2.40.50.140:FF:000051">
    <property type="entry name" value="RNA-binding transcriptional accessory protein"/>
    <property type="match status" value="1"/>
</dbReference>